<dbReference type="GO" id="GO:0004519">
    <property type="term" value="F:endonuclease activity"/>
    <property type="evidence" value="ECO:0007669"/>
    <property type="project" value="UniProtKB-KW"/>
</dbReference>
<keyword evidence="3" id="KW-1185">Reference proteome</keyword>
<keyword evidence="2" id="KW-0540">Nuclease</keyword>
<dbReference type="PANTHER" id="PTHR35400:SF3">
    <property type="entry name" value="SLL1072 PROTEIN"/>
    <property type="match status" value="1"/>
</dbReference>
<dbReference type="Proteomes" id="UP001500266">
    <property type="component" value="Unassembled WGS sequence"/>
</dbReference>
<reference evidence="3" key="1">
    <citation type="journal article" date="2019" name="Int. J. Syst. Evol. Microbiol.">
        <title>The Global Catalogue of Microorganisms (GCM) 10K type strain sequencing project: providing services to taxonomists for standard genome sequencing and annotation.</title>
        <authorList>
            <consortium name="The Broad Institute Genomics Platform"/>
            <consortium name="The Broad Institute Genome Sequencing Center for Infectious Disease"/>
            <person name="Wu L."/>
            <person name="Ma J."/>
        </authorList>
    </citation>
    <scope>NUCLEOTIDE SEQUENCE [LARGE SCALE GENOMIC DNA]</scope>
    <source>
        <strain evidence="3">JCM 17316</strain>
    </source>
</reference>
<accession>A0ABP7YVE3</accession>
<evidence type="ECO:0000259" key="1">
    <source>
        <dbReference type="Pfam" id="PF05685"/>
    </source>
</evidence>
<dbReference type="PANTHER" id="PTHR35400">
    <property type="entry name" value="SLR1083 PROTEIN"/>
    <property type="match status" value="1"/>
</dbReference>
<proteinExistence type="predicted"/>
<name>A0ABP7YVE3_9ACTN</name>
<gene>
    <name evidence="2" type="ORF">GCM10022416_30280</name>
</gene>
<dbReference type="RefSeq" id="WP_345021810.1">
    <property type="nucleotide sequence ID" value="NZ_BAABDO010000039.1"/>
</dbReference>
<dbReference type="SUPFAM" id="SSF52980">
    <property type="entry name" value="Restriction endonuclease-like"/>
    <property type="match status" value="1"/>
</dbReference>
<evidence type="ECO:0000313" key="2">
    <source>
        <dbReference type="EMBL" id="GAA4141868.1"/>
    </source>
</evidence>
<dbReference type="InterPro" id="IPR008538">
    <property type="entry name" value="Uma2"/>
</dbReference>
<comment type="caution">
    <text evidence="2">The sequence shown here is derived from an EMBL/GenBank/DDBJ whole genome shotgun (WGS) entry which is preliminary data.</text>
</comment>
<dbReference type="CDD" id="cd06260">
    <property type="entry name" value="DUF820-like"/>
    <property type="match status" value="1"/>
</dbReference>
<dbReference type="Gene3D" id="3.90.1570.10">
    <property type="entry name" value="tt1808, chain A"/>
    <property type="match status" value="1"/>
</dbReference>
<keyword evidence="2" id="KW-0255">Endonuclease</keyword>
<keyword evidence="2" id="KW-0378">Hydrolase</keyword>
<organism evidence="2 3">
    <name type="scientific">Actinomadura keratinilytica</name>
    <dbReference type="NCBI Taxonomy" id="547461"/>
    <lineage>
        <taxon>Bacteria</taxon>
        <taxon>Bacillati</taxon>
        <taxon>Actinomycetota</taxon>
        <taxon>Actinomycetes</taxon>
        <taxon>Streptosporangiales</taxon>
        <taxon>Thermomonosporaceae</taxon>
        <taxon>Actinomadura</taxon>
    </lineage>
</organism>
<dbReference type="EMBL" id="BAABDO010000039">
    <property type="protein sequence ID" value="GAA4141868.1"/>
    <property type="molecule type" value="Genomic_DNA"/>
</dbReference>
<dbReference type="InterPro" id="IPR011335">
    <property type="entry name" value="Restrct_endonuc-II-like"/>
</dbReference>
<protein>
    <submittedName>
        <fullName evidence="2">Uma2 family endonuclease</fullName>
    </submittedName>
</protein>
<evidence type="ECO:0000313" key="3">
    <source>
        <dbReference type="Proteomes" id="UP001500266"/>
    </source>
</evidence>
<feature type="domain" description="Putative restriction endonuclease" evidence="1">
    <location>
        <begin position="15"/>
        <end position="182"/>
    </location>
</feature>
<dbReference type="Pfam" id="PF05685">
    <property type="entry name" value="Uma2"/>
    <property type="match status" value="1"/>
</dbReference>
<dbReference type="InterPro" id="IPR012296">
    <property type="entry name" value="Nuclease_put_TT1808"/>
</dbReference>
<sequence>MTITHDRRFGPYTVEDLHARDDDGKGFELEDGWLVELSPSWPHNWAAECVWEVVRSAAKEAGADVFVAHGGEWEITTPAGIRKPDVFVVPKGVARASIVHREPRTVPGTEVLLAVEVVSPGSGSERRDRVRKVQEYAACGIAQYWIVDVEPRPRVQVLLLDDGASAYRLDRTAEAGEVLTAEIKADVGFTVVFDPQVMIEF</sequence>